<dbReference type="KEGG" id="mhos:CXR34_16200"/>
<feature type="compositionally biased region" description="Low complexity" evidence="1">
    <location>
        <begin position="42"/>
        <end position="63"/>
    </location>
</feature>
<evidence type="ECO:0000313" key="4">
    <source>
        <dbReference type="Proteomes" id="UP000233276"/>
    </source>
</evidence>
<dbReference type="AlphaFoldDB" id="A0A2K9DIL7"/>
<dbReference type="Proteomes" id="UP000233276">
    <property type="component" value="Chromosome"/>
</dbReference>
<organism evidence="3 4">
    <name type="scientific">Microbacterium hominis</name>
    <dbReference type="NCBI Taxonomy" id="162426"/>
    <lineage>
        <taxon>Bacteria</taxon>
        <taxon>Bacillati</taxon>
        <taxon>Actinomycetota</taxon>
        <taxon>Actinomycetes</taxon>
        <taxon>Micrococcales</taxon>
        <taxon>Microbacteriaceae</taxon>
        <taxon>Microbacterium</taxon>
    </lineage>
</organism>
<dbReference type="EMBL" id="CP025299">
    <property type="protein sequence ID" value="AUG30849.1"/>
    <property type="molecule type" value="Genomic_DNA"/>
</dbReference>
<dbReference type="InterPro" id="IPR013783">
    <property type="entry name" value="Ig-like_fold"/>
</dbReference>
<dbReference type="Gene3D" id="2.60.40.10">
    <property type="entry name" value="Immunoglobulins"/>
    <property type="match status" value="1"/>
</dbReference>
<keyword evidence="2" id="KW-1133">Transmembrane helix</keyword>
<sequence>MTDHRGGIGRARTQAPWLVFALVATLLVGGIVWAVVSQGPAGDAAAAASPSPSWATPTPQPTAFETPSPGATADVAKPPSSTEVPLDQAAPPVAGAVVEVVGLTAGSFTGDVPGEPSGDAITVSVRIANGGTTPIDTAGSSVTLSYGGDDRTPAIAVTDKTARTFPASIAPGAEATADFTFVAPLAAEGDIRVTVDLLASAPDIVFVGPRP</sequence>
<evidence type="ECO:0000313" key="3">
    <source>
        <dbReference type="EMBL" id="AUG30849.1"/>
    </source>
</evidence>
<evidence type="ECO:0000256" key="1">
    <source>
        <dbReference type="SAM" id="MobiDB-lite"/>
    </source>
</evidence>
<keyword evidence="2" id="KW-0812">Transmembrane</keyword>
<protein>
    <recommendedName>
        <fullName evidence="5">DUF4352 domain-containing protein</fullName>
    </recommendedName>
</protein>
<feature type="region of interest" description="Disordered" evidence="1">
    <location>
        <begin position="42"/>
        <end position="87"/>
    </location>
</feature>
<feature type="transmembrane region" description="Helical" evidence="2">
    <location>
        <begin position="15"/>
        <end position="36"/>
    </location>
</feature>
<evidence type="ECO:0008006" key="5">
    <source>
        <dbReference type="Google" id="ProtNLM"/>
    </source>
</evidence>
<reference evidence="3 4" key="1">
    <citation type="submission" date="2017-12" db="EMBL/GenBank/DDBJ databases">
        <title>Isolation and characterization of estrogens degradatiion strain Microbacterium hominis SJTG1.</title>
        <authorList>
            <person name="Xiong W."/>
            <person name="Yin C."/>
            <person name="Zheng D."/>
            <person name="Liang R."/>
        </authorList>
    </citation>
    <scope>NUCLEOTIDE SEQUENCE [LARGE SCALE GENOMIC DNA]</scope>
    <source>
        <strain evidence="3 4">SJTG1</strain>
    </source>
</reference>
<proteinExistence type="predicted"/>
<evidence type="ECO:0000256" key="2">
    <source>
        <dbReference type="SAM" id="Phobius"/>
    </source>
</evidence>
<dbReference type="RefSeq" id="WP_101306995.1">
    <property type="nucleotide sequence ID" value="NZ_CP025299.1"/>
</dbReference>
<dbReference type="GO" id="GO:0005975">
    <property type="term" value="P:carbohydrate metabolic process"/>
    <property type="evidence" value="ECO:0007669"/>
    <property type="project" value="UniProtKB-ARBA"/>
</dbReference>
<gene>
    <name evidence="3" type="ORF">CXR34_16200</name>
</gene>
<keyword evidence="2" id="KW-0472">Membrane</keyword>
<accession>A0A2K9DIL7</accession>
<name>A0A2K9DIL7_9MICO</name>